<dbReference type="Gene3D" id="3.50.50.60">
    <property type="entry name" value="FAD/NAD(P)-binding domain"/>
    <property type="match status" value="1"/>
</dbReference>
<evidence type="ECO:0000256" key="5">
    <source>
        <dbReference type="ARBA" id="ARBA00013125"/>
    </source>
</evidence>
<comment type="catalytic activity">
    <reaction evidence="1">
        <text>a long-chain primary fatty alcohol + O2 = a long-chain fatty aldehyde + H2O2</text>
        <dbReference type="Rhea" id="RHEA:22756"/>
        <dbReference type="ChEBI" id="CHEBI:15379"/>
        <dbReference type="ChEBI" id="CHEBI:16240"/>
        <dbReference type="ChEBI" id="CHEBI:17176"/>
        <dbReference type="ChEBI" id="CHEBI:77396"/>
        <dbReference type="EC" id="1.1.3.20"/>
    </reaction>
</comment>
<keyword evidence="10" id="KW-0560">Oxidoreductase</keyword>
<evidence type="ECO:0000259" key="15">
    <source>
        <dbReference type="Pfam" id="PF05199"/>
    </source>
</evidence>
<accession>A0A9D4UK09</accession>
<dbReference type="EMBL" id="JABFUD020000015">
    <property type="protein sequence ID" value="KAI5069285.1"/>
    <property type="molecule type" value="Genomic_DNA"/>
</dbReference>
<keyword evidence="11" id="KW-0472">Membrane</keyword>
<evidence type="ECO:0000313" key="17">
    <source>
        <dbReference type="Proteomes" id="UP000886520"/>
    </source>
</evidence>
<evidence type="ECO:0000259" key="14">
    <source>
        <dbReference type="Pfam" id="PF00732"/>
    </source>
</evidence>
<dbReference type="InterPro" id="IPR000172">
    <property type="entry name" value="GMC_OxRdtase_N"/>
</dbReference>
<feature type="domain" description="Glucose-methanol-choline oxidoreductase C-terminal" evidence="15">
    <location>
        <begin position="609"/>
        <end position="704"/>
    </location>
</feature>
<dbReference type="AlphaFoldDB" id="A0A9D4UK09"/>
<sequence length="804" mass="87760">MASSELMGGSIAYTHSFSEAQMKAMEALMDTFIPSISPPPALDDRIAEIYYQLPASKAGIPTYAAGLIENKLNPDSLRLARVVLWLLSTRMGTYLLCGRKSLCAKPPFFRSFTEIPFPERERLLVKAWSHSPYVFFRVVFDAFKIFAAYSFFSKVDGYGHNPSWKAIGYCGPDPVATEHRKMVEKPARRPLEGRVFDASTSKEGLALQLKEAGFEVLKDVEHMASLWNLGKSRREKGKREAIGVKCDAVVVGSGSGGGVAAGVLAKAGHKVLILEKGKYYARDDLSLLEGPTFDKMYEGGGVLPTAECNMLLLAGATVGGGSAVNWSASFKTPPHVLEEWAHDKGIPLFNGGGRYEAAMEAVLSRLSVQPDPGEENWQNRILWKGCEKLGFHVDHAPRNSVADHACGWCGFGCWNGKKQATSETWLVDATDNGAAIVTSVSAESVLYKNSTQGKKHEAVGVVASFGNDDKLLFVESHITIVSCGSLNTPILLKRSHLENPQIGKHLHLHPVHMMWGYFPADGASDEVAYEGGIITSVSREFAKCQRGGHGCILQCPSLHPGVCSVLVPWLSGDDFKERMRRFSRTAHVFALARDRGTGSIGWGKNGRIINYPLHPLDHESLIDGGEAALRVLIAAGASEVGTYNRFGDRICITKETTLAQVEEFLQCVRARGIEKLGAPLCSAHQMGSCRMGIDPSSSAVDPNVALSLHIQEVEQEGYQFATKNQQPGKLSWNPAWAGGSGAFEWVEFEPLSALFLCTRADQDAHYMFGKSKMTIDDGVQKRADVAMVSTKRLFAVAYYVAKED</sequence>
<keyword evidence="8 13" id="KW-0274">FAD</keyword>
<feature type="active site" description="Proton acceptor" evidence="12">
    <location>
        <position position="684"/>
    </location>
</feature>
<protein>
    <recommendedName>
        <fullName evidence="5">long-chain-alcohol oxidase</fullName>
        <ecNumber evidence="5">1.1.3.20</ecNumber>
    </recommendedName>
</protein>
<dbReference type="InterPro" id="IPR036188">
    <property type="entry name" value="FAD/NAD-bd_sf"/>
</dbReference>
<evidence type="ECO:0000256" key="11">
    <source>
        <dbReference type="ARBA" id="ARBA00023136"/>
    </source>
</evidence>
<reference evidence="16" key="1">
    <citation type="submission" date="2021-01" db="EMBL/GenBank/DDBJ databases">
        <title>Adiantum capillus-veneris genome.</title>
        <authorList>
            <person name="Fang Y."/>
            <person name="Liao Q."/>
        </authorList>
    </citation>
    <scope>NUCLEOTIDE SEQUENCE</scope>
    <source>
        <strain evidence="16">H3</strain>
        <tissue evidence="16">Leaf</tissue>
    </source>
</reference>
<dbReference type="OrthoDB" id="269227at2759"/>
<name>A0A9D4UK09_ADICA</name>
<evidence type="ECO:0000256" key="8">
    <source>
        <dbReference type="ARBA" id="ARBA00022827"/>
    </source>
</evidence>
<evidence type="ECO:0000256" key="7">
    <source>
        <dbReference type="ARBA" id="ARBA00022692"/>
    </source>
</evidence>
<dbReference type="PIRSF" id="PIRSF028937">
    <property type="entry name" value="Lg_Ch_AO"/>
    <property type="match status" value="1"/>
</dbReference>
<dbReference type="GO" id="GO:0016020">
    <property type="term" value="C:membrane"/>
    <property type="evidence" value="ECO:0007669"/>
    <property type="project" value="UniProtKB-SubCell"/>
</dbReference>
<evidence type="ECO:0000256" key="3">
    <source>
        <dbReference type="ARBA" id="ARBA00004370"/>
    </source>
</evidence>
<dbReference type="GO" id="GO:0050660">
    <property type="term" value="F:flavin adenine dinucleotide binding"/>
    <property type="evidence" value="ECO:0007669"/>
    <property type="project" value="InterPro"/>
</dbReference>
<feature type="binding site" evidence="13">
    <location>
        <begin position="246"/>
        <end position="261"/>
    </location>
    <ligand>
        <name>FAD</name>
        <dbReference type="ChEBI" id="CHEBI:57692"/>
    </ligand>
</feature>
<keyword evidence="6" id="KW-0285">Flavoprotein</keyword>
<evidence type="ECO:0000256" key="6">
    <source>
        <dbReference type="ARBA" id="ARBA00022630"/>
    </source>
</evidence>
<gene>
    <name evidence="16" type="ORF">GOP47_0015586</name>
</gene>
<comment type="caution">
    <text evidence="16">The sequence shown here is derived from an EMBL/GenBank/DDBJ whole genome shotgun (WGS) entry which is preliminary data.</text>
</comment>
<evidence type="ECO:0000256" key="10">
    <source>
        <dbReference type="ARBA" id="ARBA00023002"/>
    </source>
</evidence>
<dbReference type="GO" id="GO:0046577">
    <property type="term" value="F:long-chain-alcohol oxidase activity"/>
    <property type="evidence" value="ECO:0007669"/>
    <property type="project" value="UniProtKB-EC"/>
</dbReference>
<evidence type="ECO:0000256" key="1">
    <source>
        <dbReference type="ARBA" id="ARBA00000920"/>
    </source>
</evidence>
<dbReference type="InterPro" id="IPR012400">
    <property type="entry name" value="Long_Oxdase"/>
</dbReference>
<dbReference type="SUPFAM" id="SSF51905">
    <property type="entry name" value="FAD/NAD(P)-binding domain"/>
    <property type="match status" value="1"/>
</dbReference>
<dbReference type="Pfam" id="PF00732">
    <property type="entry name" value="GMC_oxred_N"/>
    <property type="match status" value="1"/>
</dbReference>
<feature type="domain" description="Glucose-methanol-choline oxidoreductase N-terminal" evidence="14">
    <location>
        <begin position="293"/>
        <end position="511"/>
    </location>
</feature>
<evidence type="ECO:0000256" key="12">
    <source>
        <dbReference type="PIRSR" id="PIRSR028937-1"/>
    </source>
</evidence>
<dbReference type="PANTHER" id="PTHR46056:SF12">
    <property type="entry name" value="LONG-CHAIN-ALCOHOL OXIDASE"/>
    <property type="match status" value="1"/>
</dbReference>
<comment type="similarity">
    <text evidence="4">Belongs to the GMC oxidoreductase family.</text>
</comment>
<dbReference type="InterPro" id="IPR007867">
    <property type="entry name" value="GMC_OxRtase_C"/>
</dbReference>
<proteinExistence type="inferred from homology"/>
<keyword evidence="9" id="KW-1133">Transmembrane helix</keyword>
<dbReference type="Pfam" id="PF05199">
    <property type="entry name" value="GMC_oxred_C"/>
    <property type="match status" value="1"/>
</dbReference>
<comment type="function">
    <text evidence="2">Long-chain fatty alcohol oxidase involved in the omega-oxidation pathway of lipid degradation.</text>
</comment>
<organism evidence="16 17">
    <name type="scientific">Adiantum capillus-veneris</name>
    <name type="common">Maidenhair fern</name>
    <dbReference type="NCBI Taxonomy" id="13818"/>
    <lineage>
        <taxon>Eukaryota</taxon>
        <taxon>Viridiplantae</taxon>
        <taxon>Streptophyta</taxon>
        <taxon>Embryophyta</taxon>
        <taxon>Tracheophyta</taxon>
        <taxon>Polypodiopsida</taxon>
        <taxon>Polypodiidae</taxon>
        <taxon>Polypodiales</taxon>
        <taxon>Pteridineae</taxon>
        <taxon>Pteridaceae</taxon>
        <taxon>Vittarioideae</taxon>
        <taxon>Adiantum</taxon>
    </lineage>
</organism>
<comment type="subcellular location">
    <subcellularLocation>
        <location evidence="3">Membrane</location>
    </subcellularLocation>
</comment>
<evidence type="ECO:0000256" key="13">
    <source>
        <dbReference type="PIRSR" id="PIRSR028937-2"/>
    </source>
</evidence>
<evidence type="ECO:0000313" key="16">
    <source>
        <dbReference type="EMBL" id="KAI5069285.1"/>
    </source>
</evidence>
<dbReference type="EC" id="1.1.3.20" evidence="5"/>
<dbReference type="Proteomes" id="UP000886520">
    <property type="component" value="Chromosome 15"/>
</dbReference>
<keyword evidence="17" id="KW-1185">Reference proteome</keyword>
<keyword evidence="7" id="KW-0812">Transmembrane</keyword>
<dbReference type="PANTHER" id="PTHR46056">
    <property type="entry name" value="LONG-CHAIN-ALCOHOL OXIDASE"/>
    <property type="match status" value="1"/>
</dbReference>
<evidence type="ECO:0000256" key="4">
    <source>
        <dbReference type="ARBA" id="ARBA00010790"/>
    </source>
</evidence>
<evidence type="ECO:0000256" key="2">
    <source>
        <dbReference type="ARBA" id="ARBA00003842"/>
    </source>
</evidence>
<evidence type="ECO:0000256" key="9">
    <source>
        <dbReference type="ARBA" id="ARBA00022989"/>
    </source>
</evidence>